<protein>
    <recommendedName>
        <fullName evidence="3">Sel1 repeat-containing protein</fullName>
    </recommendedName>
</protein>
<evidence type="ECO:0000313" key="2">
    <source>
        <dbReference type="Proteomes" id="UP000252893"/>
    </source>
</evidence>
<dbReference type="AlphaFoldDB" id="A0A366E8U7"/>
<organism evidence="1 2">
    <name type="scientific">Pseudochrobactrum asaccharolyticum</name>
    <dbReference type="NCBI Taxonomy" id="354351"/>
    <lineage>
        <taxon>Bacteria</taxon>
        <taxon>Pseudomonadati</taxon>
        <taxon>Pseudomonadota</taxon>
        <taxon>Alphaproteobacteria</taxon>
        <taxon>Hyphomicrobiales</taxon>
        <taxon>Brucellaceae</taxon>
        <taxon>Pseudochrobactrum</taxon>
    </lineage>
</organism>
<accession>A0A366E8U7</accession>
<gene>
    <name evidence="1" type="ORF">DFR47_101352</name>
</gene>
<dbReference type="InterPro" id="IPR011990">
    <property type="entry name" value="TPR-like_helical_dom_sf"/>
</dbReference>
<name>A0A366E8U7_9HYPH</name>
<reference evidence="1 2" key="1">
    <citation type="submission" date="2018-06" db="EMBL/GenBank/DDBJ databases">
        <title>Genomic Encyclopedia of Type Strains, Phase IV (KMG-IV): sequencing the most valuable type-strain genomes for metagenomic binning, comparative biology and taxonomic classification.</title>
        <authorList>
            <person name="Goeker M."/>
        </authorList>
    </citation>
    <scope>NUCLEOTIDE SEQUENCE [LARGE SCALE GENOMIC DNA]</scope>
    <source>
        <strain evidence="1 2">DSM 25619</strain>
    </source>
</reference>
<dbReference type="SUPFAM" id="SSF81901">
    <property type="entry name" value="HCP-like"/>
    <property type="match status" value="1"/>
</dbReference>
<dbReference type="Gene3D" id="1.25.40.10">
    <property type="entry name" value="Tetratricopeptide repeat domain"/>
    <property type="match status" value="1"/>
</dbReference>
<evidence type="ECO:0008006" key="3">
    <source>
        <dbReference type="Google" id="ProtNLM"/>
    </source>
</evidence>
<evidence type="ECO:0000313" key="1">
    <source>
        <dbReference type="EMBL" id="RBO98752.1"/>
    </source>
</evidence>
<dbReference type="EMBL" id="QNRH01000001">
    <property type="protein sequence ID" value="RBO98752.1"/>
    <property type="molecule type" value="Genomic_DNA"/>
</dbReference>
<comment type="caution">
    <text evidence="1">The sequence shown here is derived from an EMBL/GenBank/DDBJ whole genome shotgun (WGS) entry which is preliminary data.</text>
</comment>
<dbReference type="Proteomes" id="UP000252893">
    <property type="component" value="Unassembled WGS sequence"/>
</dbReference>
<keyword evidence="2" id="KW-1185">Reference proteome</keyword>
<dbReference type="RefSeq" id="WP_170137420.1">
    <property type="nucleotide sequence ID" value="NZ_JBHEEG010000003.1"/>
</dbReference>
<sequence>MFAGFKAKSENSINAMQAEMLFETGMMYYAGRDCETDRIEAYKWFNIAAIRGDDRALPMRTQLSSLMSKTELVRALREAREWMARH</sequence>
<proteinExistence type="predicted"/>